<proteinExistence type="predicted"/>
<dbReference type="EMBL" id="BONZ01000149">
    <property type="protein sequence ID" value="GIH21635.1"/>
    <property type="molecule type" value="Genomic_DNA"/>
</dbReference>
<keyword evidence="2" id="KW-1185">Reference proteome</keyword>
<dbReference type="AlphaFoldDB" id="A0A8J3R5F3"/>
<evidence type="ECO:0000313" key="2">
    <source>
        <dbReference type="Proteomes" id="UP000642748"/>
    </source>
</evidence>
<sequence length="80" mass="8822">MTDYEVVVQTIAATTTESGLTVEAVLDTDTYPTGVKVSPAEQKAVPLQRFTFHGEWNYRIHCGPIPESVLSKTIDLKPTK</sequence>
<name>A0A8J3R5F3_9ACTN</name>
<protein>
    <submittedName>
        <fullName evidence="1">Uncharacterized protein</fullName>
    </submittedName>
</protein>
<reference evidence="1" key="1">
    <citation type="submission" date="2021-01" db="EMBL/GenBank/DDBJ databases">
        <title>Whole genome shotgun sequence of Rugosimonospora africana NBRC 104875.</title>
        <authorList>
            <person name="Komaki H."/>
            <person name="Tamura T."/>
        </authorList>
    </citation>
    <scope>NUCLEOTIDE SEQUENCE</scope>
    <source>
        <strain evidence="1">NBRC 104875</strain>
    </source>
</reference>
<dbReference type="Proteomes" id="UP000642748">
    <property type="component" value="Unassembled WGS sequence"/>
</dbReference>
<gene>
    <name evidence="1" type="ORF">Raf01_98070</name>
</gene>
<accession>A0A8J3R5F3</accession>
<dbReference type="Pfam" id="PF07592">
    <property type="entry name" value="DDE_Tnp_ISAZ013"/>
    <property type="match status" value="1"/>
</dbReference>
<evidence type="ECO:0000313" key="1">
    <source>
        <dbReference type="EMBL" id="GIH21635.1"/>
    </source>
</evidence>
<dbReference type="InterPro" id="IPR011518">
    <property type="entry name" value="Transposase_36"/>
</dbReference>
<organism evidence="1 2">
    <name type="scientific">Rugosimonospora africana</name>
    <dbReference type="NCBI Taxonomy" id="556532"/>
    <lineage>
        <taxon>Bacteria</taxon>
        <taxon>Bacillati</taxon>
        <taxon>Actinomycetota</taxon>
        <taxon>Actinomycetes</taxon>
        <taxon>Micromonosporales</taxon>
        <taxon>Micromonosporaceae</taxon>
        <taxon>Rugosimonospora</taxon>
    </lineage>
</organism>
<comment type="caution">
    <text evidence="1">The sequence shown here is derived from an EMBL/GenBank/DDBJ whole genome shotgun (WGS) entry which is preliminary data.</text>
</comment>